<reference evidence="2" key="1">
    <citation type="journal article" date="2021" name="bioRxiv">
        <title>Whole Genome Assembly and Annotation of Northern Wild Rice, Zizania palustris L., Supports a Whole Genome Duplication in the Zizania Genus.</title>
        <authorList>
            <person name="Haas M."/>
            <person name="Kono T."/>
            <person name="Macchietto M."/>
            <person name="Millas R."/>
            <person name="McGilp L."/>
            <person name="Shao M."/>
            <person name="Duquette J."/>
            <person name="Hirsch C.N."/>
            <person name="Kimball J."/>
        </authorList>
    </citation>
    <scope>NUCLEOTIDE SEQUENCE</scope>
    <source>
        <tissue evidence="2">Fresh leaf tissue</tissue>
    </source>
</reference>
<gene>
    <name evidence="2" type="ORF">GUJ93_ZPchr0005g15456</name>
</gene>
<feature type="compositionally biased region" description="Polar residues" evidence="1">
    <location>
        <begin position="115"/>
        <end position="132"/>
    </location>
</feature>
<dbReference type="Proteomes" id="UP000729402">
    <property type="component" value="Unassembled WGS sequence"/>
</dbReference>
<evidence type="ECO:0000313" key="3">
    <source>
        <dbReference type="Proteomes" id="UP000729402"/>
    </source>
</evidence>
<comment type="caution">
    <text evidence="2">The sequence shown here is derived from an EMBL/GenBank/DDBJ whole genome shotgun (WGS) entry which is preliminary data.</text>
</comment>
<organism evidence="2 3">
    <name type="scientific">Zizania palustris</name>
    <name type="common">Northern wild rice</name>
    <dbReference type="NCBI Taxonomy" id="103762"/>
    <lineage>
        <taxon>Eukaryota</taxon>
        <taxon>Viridiplantae</taxon>
        <taxon>Streptophyta</taxon>
        <taxon>Embryophyta</taxon>
        <taxon>Tracheophyta</taxon>
        <taxon>Spermatophyta</taxon>
        <taxon>Magnoliopsida</taxon>
        <taxon>Liliopsida</taxon>
        <taxon>Poales</taxon>
        <taxon>Poaceae</taxon>
        <taxon>BOP clade</taxon>
        <taxon>Oryzoideae</taxon>
        <taxon>Oryzeae</taxon>
        <taxon>Zizaniinae</taxon>
        <taxon>Zizania</taxon>
    </lineage>
</organism>
<sequence>MPSPKSEPAAKPCRRAPSSKRLSNLRRPSVTKHQPPYCPIPQSRFGQPRFSAWSATIGGSPFCEHSAAIWTTGQVQIKRGYNFTPGLSKSLMASYTSHSLALMAHSMTVRRATTFGDSCGSSRWKTSNTPARSSEAGNPSPASKKASKTTTSPSSSAGTDSGPGFLALDSGQGSP</sequence>
<dbReference type="EMBL" id="JAAALK010000284">
    <property type="protein sequence ID" value="KAG8069263.1"/>
    <property type="molecule type" value="Genomic_DNA"/>
</dbReference>
<reference evidence="2" key="2">
    <citation type="submission" date="2021-02" db="EMBL/GenBank/DDBJ databases">
        <authorList>
            <person name="Kimball J.A."/>
            <person name="Haas M.W."/>
            <person name="Macchietto M."/>
            <person name="Kono T."/>
            <person name="Duquette J."/>
            <person name="Shao M."/>
        </authorList>
    </citation>
    <scope>NUCLEOTIDE SEQUENCE</scope>
    <source>
        <tissue evidence="2">Fresh leaf tissue</tissue>
    </source>
</reference>
<accession>A0A8J5STY7</accession>
<feature type="region of interest" description="Disordered" evidence="1">
    <location>
        <begin position="115"/>
        <end position="175"/>
    </location>
</feature>
<protein>
    <submittedName>
        <fullName evidence="2">Uncharacterized protein</fullName>
    </submittedName>
</protein>
<evidence type="ECO:0000313" key="2">
    <source>
        <dbReference type="EMBL" id="KAG8069263.1"/>
    </source>
</evidence>
<dbReference type="AlphaFoldDB" id="A0A8J5STY7"/>
<keyword evidence="3" id="KW-1185">Reference proteome</keyword>
<proteinExistence type="predicted"/>
<name>A0A8J5STY7_ZIZPA</name>
<feature type="region of interest" description="Disordered" evidence="1">
    <location>
        <begin position="1"/>
        <end position="38"/>
    </location>
</feature>
<feature type="compositionally biased region" description="Low complexity" evidence="1">
    <location>
        <begin position="136"/>
        <end position="164"/>
    </location>
</feature>
<evidence type="ECO:0000256" key="1">
    <source>
        <dbReference type="SAM" id="MobiDB-lite"/>
    </source>
</evidence>